<evidence type="ECO:0000313" key="3">
    <source>
        <dbReference type="Proteomes" id="UP000828251"/>
    </source>
</evidence>
<dbReference type="AlphaFoldDB" id="A0A9D3VKF1"/>
<protein>
    <recommendedName>
        <fullName evidence="1">DUF4283 domain-containing protein</fullName>
    </recommendedName>
</protein>
<name>A0A9D3VKF1_9ROSI</name>
<dbReference type="InterPro" id="IPR040256">
    <property type="entry name" value="At4g02000-like"/>
</dbReference>
<dbReference type="Pfam" id="PF14111">
    <property type="entry name" value="DUF4283"/>
    <property type="match status" value="1"/>
</dbReference>
<evidence type="ECO:0000313" key="2">
    <source>
        <dbReference type="EMBL" id="KAH1083892.1"/>
    </source>
</evidence>
<evidence type="ECO:0000259" key="1">
    <source>
        <dbReference type="Pfam" id="PF14111"/>
    </source>
</evidence>
<feature type="domain" description="DUF4283" evidence="1">
    <location>
        <begin position="36"/>
        <end position="103"/>
    </location>
</feature>
<dbReference type="PANTHER" id="PTHR31286">
    <property type="entry name" value="GLYCINE-RICH CELL WALL STRUCTURAL PROTEIN 1.8-LIKE"/>
    <property type="match status" value="1"/>
</dbReference>
<accession>A0A9D3VKF1</accession>
<dbReference type="EMBL" id="JAIQCV010000007">
    <property type="protein sequence ID" value="KAH1083892.1"/>
    <property type="molecule type" value="Genomic_DNA"/>
</dbReference>
<dbReference type="OrthoDB" id="1002401at2759"/>
<keyword evidence="3" id="KW-1185">Reference proteome</keyword>
<sequence length="104" mass="12316">MDSLRENFLCQEDGIGNSSKEVLTPKKKRIHQLLTKDMENTIVLKLLGRNIGYSVLHNKIYSIWKPQFPFKLIDIENEYFLVKFQNKFDCEKVLSEGPWIIFDH</sequence>
<organism evidence="2 3">
    <name type="scientific">Gossypium stocksii</name>
    <dbReference type="NCBI Taxonomy" id="47602"/>
    <lineage>
        <taxon>Eukaryota</taxon>
        <taxon>Viridiplantae</taxon>
        <taxon>Streptophyta</taxon>
        <taxon>Embryophyta</taxon>
        <taxon>Tracheophyta</taxon>
        <taxon>Spermatophyta</taxon>
        <taxon>Magnoliopsida</taxon>
        <taxon>eudicotyledons</taxon>
        <taxon>Gunneridae</taxon>
        <taxon>Pentapetalae</taxon>
        <taxon>rosids</taxon>
        <taxon>malvids</taxon>
        <taxon>Malvales</taxon>
        <taxon>Malvaceae</taxon>
        <taxon>Malvoideae</taxon>
        <taxon>Gossypium</taxon>
    </lineage>
</organism>
<gene>
    <name evidence="2" type="ORF">J1N35_023653</name>
</gene>
<reference evidence="2 3" key="1">
    <citation type="journal article" date="2021" name="Plant Biotechnol. J.">
        <title>Multi-omics assisted identification of the key and species-specific regulatory components of drought-tolerant mechanisms in Gossypium stocksii.</title>
        <authorList>
            <person name="Yu D."/>
            <person name="Ke L."/>
            <person name="Zhang D."/>
            <person name="Wu Y."/>
            <person name="Sun Y."/>
            <person name="Mei J."/>
            <person name="Sun J."/>
            <person name="Sun Y."/>
        </authorList>
    </citation>
    <scope>NUCLEOTIDE SEQUENCE [LARGE SCALE GENOMIC DNA]</scope>
    <source>
        <strain evidence="3">cv. E1</strain>
        <tissue evidence="2">Leaf</tissue>
    </source>
</reference>
<dbReference type="PANTHER" id="PTHR31286:SF173">
    <property type="entry name" value="DUF4283 DOMAIN-CONTAINING PROTEIN"/>
    <property type="match status" value="1"/>
</dbReference>
<proteinExistence type="predicted"/>
<comment type="caution">
    <text evidence="2">The sequence shown here is derived from an EMBL/GenBank/DDBJ whole genome shotgun (WGS) entry which is preliminary data.</text>
</comment>
<dbReference type="InterPro" id="IPR025558">
    <property type="entry name" value="DUF4283"/>
</dbReference>
<dbReference type="Proteomes" id="UP000828251">
    <property type="component" value="Unassembled WGS sequence"/>
</dbReference>